<evidence type="ECO:0000256" key="5">
    <source>
        <dbReference type="ARBA" id="ARBA00023186"/>
    </source>
</evidence>
<dbReference type="InterPro" id="IPR016148">
    <property type="entry name" value="Pili_assmbl_chaperone_C"/>
</dbReference>
<keyword evidence="3 7" id="KW-0732">Signal</keyword>
<dbReference type="Pfam" id="PF02753">
    <property type="entry name" value="PapD_C"/>
    <property type="match status" value="1"/>
</dbReference>
<evidence type="ECO:0000259" key="8">
    <source>
        <dbReference type="Pfam" id="PF00345"/>
    </source>
</evidence>
<feature type="domain" description="Pili assembly chaperone N-terminal" evidence="8">
    <location>
        <begin position="23"/>
        <end position="147"/>
    </location>
</feature>
<dbReference type="SUPFAM" id="SSF49584">
    <property type="entry name" value="Periplasmic chaperone C-domain"/>
    <property type="match status" value="1"/>
</dbReference>
<dbReference type="InterPro" id="IPR016147">
    <property type="entry name" value="Pili_assmbl_chaperone_N"/>
</dbReference>
<evidence type="ECO:0000256" key="2">
    <source>
        <dbReference type="ARBA" id="ARBA00007399"/>
    </source>
</evidence>
<dbReference type="Proteomes" id="UP000669060">
    <property type="component" value="Unassembled WGS sequence"/>
</dbReference>
<dbReference type="InterPro" id="IPR018046">
    <property type="entry name" value="Pili_assmbl_chaperone_CS"/>
</dbReference>
<feature type="domain" description="Pili assembly chaperone C-terminal" evidence="9">
    <location>
        <begin position="173"/>
        <end position="234"/>
    </location>
</feature>
<name>A0ABS3TUJ7_9PSED</name>
<dbReference type="PROSITE" id="PS00635">
    <property type="entry name" value="PILI_CHAPERONE"/>
    <property type="match status" value="1"/>
</dbReference>
<protein>
    <submittedName>
        <fullName evidence="10">Molecular chaperone</fullName>
    </submittedName>
</protein>
<dbReference type="InterPro" id="IPR013783">
    <property type="entry name" value="Ig-like_fold"/>
</dbReference>
<dbReference type="InterPro" id="IPR001829">
    <property type="entry name" value="Pili_assmbl_chaperone_bac"/>
</dbReference>
<dbReference type="InterPro" id="IPR036316">
    <property type="entry name" value="Pili_assmbl_chap_C_dom_sf"/>
</dbReference>
<evidence type="ECO:0000256" key="7">
    <source>
        <dbReference type="SAM" id="SignalP"/>
    </source>
</evidence>
<keyword evidence="5 6" id="KW-0143">Chaperone</keyword>
<keyword evidence="11" id="KW-1185">Reference proteome</keyword>
<comment type="similarity">
    <text evidence="2 6">Belongs to the periplasmic pilus chaperone family.</text>
</comment>
<dbReference type="PRINTS" id="PR00969">
    <property type="entry name" value="CHAPERONPILI"/>
</dbReference>
<evidence type="ECO:0000256" key="6">
    <source>
        <dbReference type="RuleBase" id="RU003918"/>
    </source>
</evidence>
<evidence type="ECO:0000313" key="11">
    <source>
        <dbReference type="Proteomes" id="UP000669060"/>
    </source>
</evidence>
<dbReference type="InterPro" id="IPR008962">
    <property type="entry name" value="PapD-like_sf"/>
</dbReference>
<evidence type="ECO:0000256" key="3">
    <source>
        <dbReference type="ARBA" id="ARBA00022729"/>
    </source>
</evidence>
<organism evidence="10 11">
    <name type="scientific">Pseudomonas schmalbachii</name>
    <dbReference type="NCBI Taxonomy" id="2816993"/>
    <lineage>
        <taxon>Bacteria</taxon>
        <taxon>Pseudomonadati</taxon>
        <taxon>Pseudomonadota</taxon>
        <taxon>Gammaproteobacteria</taxon>
        <taxon>Pseudomonadales</taxon>
        <taxon>Pseudomonadaceae</taxon>
        <taxon>Pseudomonas</taxon>
    </lineage>
</organism>
<dbReference type="SUPFAM" id="SSF49354">
    <property type="entry name" value="PapD-like"/>
    <property type="match status" value="1"/>
</dbReference>
<feature type="chain" id="PRO_5045167010" evidence="7">
    <location>
        <begin position="23"/>
        <end position="242"/>
    </location>
</feature>
<evidence type="ECO:0000259" key="9">
    <source>
        <dbReference type="Pfam" id="PF02753"/>
    </source>
</evidence>
<proteinExistence type="inferred from homology"/>
<evidence type="ECO:0000313" key="10">
    <source>
        <dbReference type="EMBL" id="MBO3277028.1"/>
    </source>
</evidence>
<dbReference type="PANTHER" id="PTHR30251:SF7">
    <property type="entry name" value="FIMBRIAE CHAPARONE"/>
    <property type="match status" value="1"/>
</dbReference>
<evidence type="ECO:0000256" key="4">
    <source>
        <dbReference type="ARBA" id="ARBA00022764"/>
    </source>
</evidence>
<accession>A0ABS3TUJ7</accession>
<dbReference type="Pfam" id="PF00345">
    <property type="entry name" value="PapD_N"/>
    <property type="match status" value="1"/>
</dbReference>
<dbReference type="InterPro" id="IPR050643">
    <property type="entry name" value="Periplasmic_pilus_chap"/>
</dbReference>
<reference evidence="10 11" key="1">
    <citation type="submission" date="2020-12" db="EMBL/GenBank/DDBJ databases">
        <title>Pseudomonas schmalbachii sp. nov. isolated from millipede gut.</title>
        <authorList>
            <person name="Shelomi M."/>
        </authorList>
    </citation>
    <scope>NUCLEOTIDE SEQUENCE [LARGE SCALE GENOMIC DNA]</scope>
    <source>
        <strain evidence="10 11">Milli4</strain>
    </source>
</reference>
<dbReference type="RefSeq" id="WP_208315226.1">
    <property type="nucleotide sequence ID" value="NZ_JAELYA010000007.1"/>
</dbReference>
<comment type="caution">
    <text evidence="10">The sequence shown here is derived from an EMBL/GenBank/DDBJ whole genome shotgun (WGS) entry which is preliminary data.</text>
</comment>
<comment type="subcellular location">
    <subcellularLocation>
        <location evidence="1 6">Periplasm</location>
    </subcellularLocation>
</comment>
<dbReference type="EMBL" id="JAELYA010000007">
    <property type="protein sequence ID" value="MBO3277028.1"/>
    <property type="molecule type" value="Genomic_DNA"/>
</dbReference>
<feature type="signal peptide" evidence="7">
    <location>
        <begin position="1"/>
        <end position="22"/>
    </location>
</feature>
<keyword evidence="4" id="KW-0574">Periplasm</keyword>
<evidence type="ECO:0000256" key="1">
    <source>
        <dbReference type="ARBA" id="ARBA00004418"/>
    </source>
</evidence>
<dbReference type="Gene3D" id="2.60.40.10">
    <property type="entry name" value="Immunoglobulins"/>
    <property type="match status" value="2"/>
</dbReference>
<sequence>MSSRALVLLGLLLVLAGQGAWAGVTAERTRVIVPEGVREVSLLLANVNEYPVVTQTWIDDGSLDSTPDKAVAPLMPLPAMFRMEPGERRSLRLLFTGGDLPADRESLFWLNIYEIPPKPKGPLPPESSRLTVTMRTQMKVFYRPKHLEPSSEEAISRLGFSLQQKAGKPLLRINNPTPYHVTLVGLELRNGATSQSAAGDMLAPFSQLDVPLTEALPGKGTQVVFSWIDDDGINQQRQIRIP</sequence>
<dbReference type="PANTHER" id="PTHR30251">
    <property type="entry name" value="PILUS ASSEMBLY CHAPERONE"/>
    <property type="match status" value="1"/>
</dbReference>
<gene>
    <name evidence="10" type="ORF">JFY56_17540</name>
</gene>